<keyword evidence="5" id="KW-0804">Transcription</keyword>
<dbReference type="InterPro" id="IPR011006">
    <property type="entry name" value="CheY-like_superfamily"/>
</dbReference>
<keyword evidence="1" id="KW-0597">Phosphoprotein</keyword>
<dbReference type="AlphaFoldDB" id="A0A1T4V080"/>
<evidence type="ECO:0000256" key="7">
    <source>
        <dbReference type="PROSITE-ProRule" id="PRU01091"/>
    </source>
</evidence>
<dbReference type="SUPFAM" id="SSF46894">
    <property type="entry name" value="C-terminal effector domain of the bipartite response regulators"/>
    <property type="match status" value="1"/>
</dbReference>
<gene>
    <name evidence="10" type="ORF">SAMN02745132_02922</name>
</gene>
<evidence type="ECO:0000313" key="10">
    <source>
        <dbReference type="EMBL" id="SKA58342.1"/>
    </source>
</evidence>
<keyword evidence="4 7" id="KW-0238">DNA-binding</keyword>
<keyword evidence="3" id="KW-0805">Transcription regulation</keyword>
<evidence type="ECO:0000259" key="8">
    <source>
        <dbReference type="PROSITE" id="PS50110"/>
    </source>
</evidence>
<evidence type="ECO:0000256" key="1">
    <source>
        <dbReference type="ARBA" id="ARBA00022553"/>
    </source>
</evidence>
<feature type="domain" description="Response regulatory" evidence="8">
    <location>
        <begin position="12"/>
        <end position="125"/>
    </location>
</feature>
<dbReference type="Proteomes" id="UP000190162">
    <property type="component" value="Unassembled WGS sequence"/>
</dbReference>
<accession>A0A1T4V080</accession>
<keyword evidence="2" id="KW-0902">Two-component regulatory system</keyword>
<reference evidence="11" key="1">
    <citation type="submission" date="2017-02" db="EMBL/GenBank/DDBJ databases">
        <authorList>
            <person name="Varghese N."/>
            <person name="Submissions S."/>
        </authorList>
    </citation>
    <scope>NUCLEOTIDE SEQUENCE [LARGE SCALE GENOMIC DNA]</scope>
    <source>
        <strain evidence="11">DSM 22720</strain>
    </source>
</reference>
<keyword evidence="11" id="KW-1185">Reference proteome</keyword>
<evidence type="ECO:0000256" key="2">
    <source>
        <dbReference type="ARBA" id="ARBA00023012"/>
    </source>
</evidence>
<dbReference type="InterPro" id="IPR036388">
    <property type="entry name" value="WH-like_DNA-bd_sf"/>
</dbReference>
<dbReference type="CDD" id="cd00383">
    <property type="entry name" value="trans_reg_C"/>
    <property type="match status" value="1"/>
</dbReference>
<dbReference type="SMART" id="SM00862">
    <property type="entry name" value="Trans_reg_C"/>
    <property type="match status" value="1"/>
</dbReference>
<evidence type="ECO:0000256" key="3">
    <source>
        <dbReference type="ARBA" id="ARBA00023015"/>
    </source>
</evidence>
<dbReference type="InterPro" id="IPR039420">
    <property type="entry name" value="WalR-like"/>
</dbReference>
<dbReference type="SUPFAM" id="SSF52172">
    <property type="entry name" value="CheY-like"/>
    <property type="match status" value="1"/>
</dbReference>
<dbReference type="GO" id="GO:0005829">
    <property type="term" value="C:cytosol"/>
    <property type="evidence" value="ECO:0007669"/>
    <property type="project" value="TreeGrafter"/>
</dbReference>
<dbReference type="InterPro" id="IPR001867">
    <property type="entry name" value="OmpR/PhoB-type_DNA-bd"/>
</dbReference>
<dbReference type="Pfam" id="PF00486">
    <property type="entry name" value="Trans_reg_C"/>
    <property type="match status" value="1"/>
</dbReference>
<feature type="DNA-binding region" description="OmpR/PhoB-type" evidence="7">
    <location>
        <begin position="136"/>
        <end position="235"/>
    </location>
</feature>
<evidence type="ECO:0000256" key="4">
    <source>
        <dbReference type="ARBA" id="ARBA00023125"/>
    </source>
</evidence>
<feature type="domain" description="OmpR/PhoB-type" evidence="9">
    <location>
        <begin position="136"/>
        <end position="235"/>
    </location>
</feature>
<dbReference type="SMART" id="SM00448">
    <property type="entry name" value="REC"/>
    <property type="match status" value="1"/>
</dbReference>
<evidence type="ECO:0000259" key="9">
    <source>
        <dbReference type="PROSITE" id="PS51755"/>
    </source>
</evidence>
<dbReference type="Gene3D" id="3.40.50.2300">
    <property type="match status" value="1"/>
</dbReference>
<dbReference type="Gene3D" id="1.10.10.10">
    <property type="entry name" value="Winged helix-like DNA-binding domain superfamily/Winged helix DNA-binding domain"/>
    <property type="match status" value="1"/>
</dbReference>
<evidence type="ECO:0000256" key="5">
    <source>
        <dbReference type="ARBA" id="ARBA00023163"/>
    </source>
</evidence>
<comment type="caution">
    <text evidence="6">Lacks conserved residue(s) required for the propagation of feature annotation.</text>
</comment>
<protein>
    <submittedName>
        <fullName evidence="10">Two-component system, OmpR family, response regulator CpxR</fullName>
    </submittedName>
</protein>
<dbReference type="InterPro" id="IPR016032">
    <property type="entry name" value="Sig_transdc_resp-reg_C-effctor"/>
</dbReference>
<evidence type="ECO:0000256" key="6">
    <source>
        <dbReference type="PROSITE-ProRule" id="PRU00169"/>
    </source>
</evidence>
<dbReference type="GO" id="GO:0000156">
    <property type="term" value="F:phosphorelay response regulator activity"/>
    <property type="evidence" value="ECO:0007669"/>
    <property type="project" value="TreeGrafter"/>
</dbReference>
<dbReference type="PROSITE" id="PS50110">
    <property type="entry name" value="RESPONSE_REGULATORY"/>
    <property type="match status" value="1"/>
</dbReference>
<dbReference type="PROSITE" id="PS51755">
    <property type="entry name" value="OMPR_PHOB"/>
    <property type="match status" value="1"/>
</dbReference>
<dbReference type="Pfam" id="PF00072">
    <property type="entry name" value="Response_reg"/>
    <property type="match status" value="1"/>
</dbReference>
<dbReference type="InterPro" id="IPR001789">
    <property type="entry name" value="Sig_transdc_resp-reg_receiver"/>
</dbReference>
<dbReference type="PANTHER" id="PTHR48111:SF1">
    <property type="entry name" value="TWO-COMPONENT RESPONSE REGULATOR ORR33"/>
    <property type="match status" value="1"/>
</dbReference>
<name>A0A1T4V080_9GAMM</name>
<evidence type="ECO:0000313" key="11">
    <source>
        <dbReference type="Proteomes" id="UP000190162"/>
    </source>
</evidence>
<organism evidence="10 11">
    <name type="scientific">Enterovibrio nigricans DSM 22720</name>
    <dbReference type="NCBI Taxonomy" id="1121868"/>
    <lineage>
        <taxon>Bacteria</taxon>
        <taxon>Pseudomonadati</taxon>
        <taxon>Pseudomonadota</taxon>
        <taxon>Gammaproteobacteria</taxon>
        <taxon>Vibrionales</taxon>
        <taxon>Vibrionaceae</taxon>
        <taxon>Enterovibrio</taxon>
    </lineage>
</organism>
<sequence>MMDTNITQVMGTLLVVEPNDDYGKRLISKLLEKGFVAKWCKSTSEAFDLNVTTSFDLLMLSSSVPEMTGHAMLKRYRKQTHSPIICLAKHYCHHDCINCFLHGADDYITRQQPLNEVVCRVMAVIRRAQQLPTLEANSLLVIDLLSLDKKRQEVTYDGQFISVTPIQFKLLWTLAIQQHQILSKDYLSQTVLSREFHKYDRSLDMHLSRIRKKLVEAGMAAVRLQTAHGKGYCFS</sequence>
<dbReference type="GO" id="GO:0000976">
    <property type="term" value="F:transcription cis-regulatory region binding"/>
    <property type="evidence" value="ECO:0007669"/>
    <property type="project" value="TreeGrafter"/>
</dbReference>
<dbReference type="EMBL" id="FUXU01000040">
    <property type="protein sequence ID" value="SKA58342.1"/>
    <property type="molecule type" value="Genomic_DNA"/>
</dbReference>
<dbReference type="GO" id="GO:0006355">
    <property type="term" value="P:regulation of DNA-templated transcription"/>
    <property type="evidence" value="ECO:0007669"/>
    <property type="project" value="InterPro"/>
</dbReference>
<dbReference type="GO" id="GO:0032993">
    <property type="term" value="C:protein-DNA complex"/>
    <property type="evidence" value="ECO:0007669"/>
    <property type="project" value="TreeGrafter"/>
</dbReference>
<proteinExistence type="predicted"/>
<dbReference type="PANTHER" id="PTHR48111">
    <property type="entry name" value="REGULATOR OF RPOS"/>
    <property type="match status" value="1"/>
</dbReference>